<dbReference type="InterPro" id="IPR027268">
    <property type="entry name" value="Peptidase_M4/M1_CTD_sf"/>
</dbReference>
<dbReference type="Proteomes" id="UP000674143">
    <property type="component" value="Unassembled WGS sequence"/>
</dbReference>
<evidence type="ECO:0000256" key="4">
    <source>
        <dbReference type="ARBA" id="ARBA00022723"/>
    </source>
</evidence>
<feature type="region of interest" description="Disordered" evidence="11">
    <location>
        <begin position="248"/>
        <end position="270"/>
    </location>
</feature>
<evidence type="ECO:0000256" key="9">
    <source>
        <dbReference type="PIRSR" id="PIRSR634016-3"/>
    </source>
</evidence>
<evidence type="ECO:0000259" key="13">
    <source>
        <dbReference type="Pfam" id="PF17900"/>
    </source>
</evidence>
<feature type="region of interest" description="Disordered" evidence="11">
    <location>
        <begin position="695"/>
        <end position="717"/>
    </location>
</feature>
<dbReference type="PANTHER" id="PTHR11533">
    <property type="entry name" value="PROTEASE M1 ZINC METALLOPROTEASE"/>
    <property type="match status" value="1"/>
</dbReference>
<protein>
    <recommendedName>
        <fullName evidence="16">Puromycin-sensitive aminopeptidase-like protein</fullName>
    </recommendedName>
</protein>
<name>A0A836H513_9TRYP</name>
<dbReference type="InterPro" id="IPR014782">
    <property type="entry name" value="Peptidase_M1_dom"/>
</dbReference>
<keyword evidence="7" id="KW-0482">Metalloprotease</keyword>
<evidence type="ECO:0000256" key="5">
    <source>
        <dbReference type="ARBA" id="ARBA00022801"/>
    </source>
</evidence>
<feature type="binding site" evidence="9">
    <location>
        <position position="428"/>
    </location>
    <ligand>
        <name>Zn(2+)</name>
        <dbReference type="ChEBI" id="CHEBI:29105"/>
        <note>catalytic</note>
    </ligand>
</feature>
<dbReference type="KEGG" id="loi:92363500"/>
<dbReference type="InterPro" id="IPR045357">
    <property type="entry name" value="Aminopeptidase_N-like_N"/>
</dbReference>
<evidence type="ECO:0000256" key="7">
    <source>
        <dbReference type="ARBA" id="ARBA00023049"/>
    </source>
</evidence>
<dbReference type="InterPro" id="IPR034016">
    <property type="entry name" value="M1_APN-typ"/>
</dbReference>
<evidence type="ECO:0000313" key="15">
    <source>
        <dbReference type="Proteomes" id="UP000674143"/>
    </source>
</evidence>
<feature type="compositionally biased region" description="Low complexity" evidence="11">
    <location>
        <begin position="968"/>
        <end position="984"/>
    </location>
</feature>
<dbReference type="GO" id="GO:0006508">
    <property type="term" value="P:proteolysis"/>
    <property type="evidence" value="ECO:0007669"/>
    <property type="project" value="UniProtKB-KW"/>
</dbReference>
<evidence type="ECO:0000256" key="1">
    <source>
        <dbReference type="ARBA" id="ARBA00010136"/>
    </source>
</evidence>
<evidence type="ECO:0008006" key="16">
    <source>
        <dbReference type="Google" id="ProtNLM"/>
    </source>
</evidence>
<feature type="site" description="Transition state stabilizer" evidence="10">
    <location>
        <position position="492"/>
    </location>
</feature>
<feature type="binding site" evidence="9">
    <location>
        <position position="405"/>
    </location>
    <ligand>
        <name>Zn(2+)</name>
        <dbReference type="ChEBI" id="CHEBI:29105"/>
        <note>catalytic</note>
    </ligand>
</feature>
<dbReference type="Gene3D" id="2.60.40.1730">
    <property type="entry name" value="tricorn interacting facor f3 domain"/>
    <property type="match status" value="1"/>
</dbReference>
<feature type="compositionally biased region" description="Low complexity" evidence="11">
    <location>
        <begin position="1046"/>
        <end position="1061"/>
    </location>
</feature>
<dbReference type="Pfam" id="PF17900">
    <property type="entry name" value="Peptidase_M1_N"/>
    <property type="match status" value="1"/>
</dbReference>
<comment type="caution">
    <text evidence="14">The sequence shown here is derived from an EMBL/GenBank/DDBJ whole genome shotgun (WGS) entry which is preliminary data.</text>
</comment>
<dbReference type="GeneID" id="92363500"/>
<proteinExistence type="inferred from homology"/>
<dbReference type="EMBL" id="JAFHLR010000012">
    <property type="protein sequence ID" value="KAG5484914.1"/>
    <property type="molecule type" value="Genomic_DNA"/>
</dbReference>
<dbReference type="CDD" id="cd09601">
    <property type="entry name" value="M1_APN-Q_like"/>
    <property type="match status" value="1"/>
</dbReference>
<keyword evidence="3" id="KW-0645">Protease</keyword>
<dbReference type="GO" id="GO:0005615">
    <property type="term" value="C:extracellular space"/>
    <property type="evidence" value="ECO:0007669"/>
    <property type="project" value="TreeGrafter"/>
</dbReference>
<dbReference type="GO" id="GO:0043171">
    <property type="term" value="P:peptide catabolic process"/>
    <property type="evidence" value="ECO:0007669"/>
    <property type="project" value="TreeGrafter"/>
</dbReference>
<feature type="region of interest" description="Disordered" evidence="11">
    <location>
        <begin position="944"/>
        <end position="984"/>
    </location>
</feature>
<keyword evidence="4 9" id="KW-0479">Metal-binding</keyword>
<dbReference type="GO" id="GO:0016020">
    <property type="term" value="C:membrane"/>
    <property type="evidence" value="ECO:0007669"/>
    <property type="project" value="TreeGrafter"/>
</dbReference>
<feature type="region of interest" description="Disordered" evidence="11">
    <location>
        <begin position="1020"/>
        <end position="1069"/>
    </location>
</feature>
<keyword evidence="15" id="KW-1185">Reference proteome</keyword>
<dbReference type="GO" id="GO:0008270">
    <property type="term" value="F:zinc ion binding"/>
    <property type="evidence" value="ECO:0007669"/>
    <property type="project" value="InterPro"/>
</dbReference>
<organism evidence="14 15">
    <name type="scientific">Leishmania orientalis</name>
    <dbReference type="NCBI Taxonomy" id="2249476"/>
    <lineage>
        <taxon>Eukaryota</taxon>
        <taxon>Discoba</taxon>
        <taxon>Euglenozoa</taxon>
        <taxon>Kinetoplastea</taxon>
        <taxon>Metakinetoplastina</taxon>
        <taxon>Trypanosomatida</taxon>
        <taxon>Trypanosomatidae</taxon>
        <taxon>Leishmaniinae</taxon>
        <taxon>Leishmania</taxon>
    </lineage>
</organism>
<dbReference type="GO" id="GO:0005737">
    <property type="term" value="C:cytoplasm"/>
    <property type="evidence" value="ECO:0007669"/>
    <property type="project" value="TreeGrafter"/>
</dbReference>
<dbReference type="FunFam" id="1.10.390.10:FF:000013">
    <property type="entry name" value="Aminopeptidase N"/>
    <property type="match status" value="1"/>
</dbReference>
<keyword evidence="2" id="KW-0031">Aminopeptidase</keyword>
<evidence type="ECO:0000259" key="12">
    <source>
        <dbReference type="Pfam" id="PF01433"/>
    </source>
</evidence>
<dbReference type="Gene3D" id="1.10.390.10">
    <property type="entry name" value="Neutral Protease Domain 2"/>
    <property type="match status" value="1"/>
</dbReference>
<dbReference type="GO" id="GO:0070006">
    <property type="term" value="F:metalloaminopeptidase activity"/>
    <property type="evidence" value="ECO:0007669"/>
    <property type="project" value="TreeGrafter"/>
</dbReference>
<evidence type="ECO:0000256" key="8">
    <source>
        <dbReference type="PIRSR" id="PIRSR634016-1"/>
    </source>
</evidence>
<reference evidence="15" key="1">
    <citation type="journal article" date="2021" name="Microbiol. Resour. Announc.">
        <title>LGAAP: Leishmaniinae Genome Assembly and Annotation Pipeline.</title>
        <authorList>
            <person name="Almutairi H."/>
            <person name="Urbaniak M.D."/>
            <person name="Bates M.D."/>
            <person name="Jariyapan N."/>
            <person name="Kwakye-Nuako G."/>
            <person name="Thomaz-Soccol V."/>
            <person name="Al-Salem W.S."/>
            <person name="Dillon R.J."/>
            <person name="Bates P.A."/>
            <person name="Gatherer D."/>
        </authorList>
    </citation>
    <scope>NUCLEOTIDE SEQUENCE [LARGE SCALE GENOMIC DNA]</scope>
</reference>
<feature type="compositionally biased region" description="Polar residues" evidence="11">
    <location>
        <begin position="946"/>
        <end position="957"/>
    </location>
</feature>
<dbReference type="SUPFAM" id="SSF55486">
    <property type="entry name" value="Metalloproteases ('zincins'), catalytic domain"/>
    <property type="match status" value="1"/>
</dbReference>
<dbReference type="GO" id="GO:0042277">
    <property type="term" value="F:peptide binding"/>
    <property type="evidence" value="ECO:0007669"/>
    <property type="project" value="TreeGrafter"/>
</dbReference>
<keyword evidence="5" id="KW-0378">Hydrolase</keyword>
<dbReference type="SMR" id="A0A836H513"/>
<feature type="compositionally biased region" description="Basic and acidic residues" evidence="11">
    <location>
        <begin position="249"/>
        <end position="262"/>
    </location>
</feature>
<keyword evidence="6 9" id="KW-0862">Zinc</keyword>
<dbReference type="InterPro" id="IPR042097">
    <property type="entry name" value="Aminopeptidase_N-like_N_sf"/>
</dbReference>
<feature type="domain" description="Aminopeptidase N-like N-terminal" evidence="13">
    <location>
        <begin position="177"/>
        <end position="235"/>
    </location>
</feature>
<comment type="similarity">
    <text evidence="1">Belongs to the peptidase M1 family.</text>
</comment>
<feature type="active site" description="Proton acceptor" evidence="8">
    <location>
        <position position="406"/>
    </location>
</feature>
<evidence type="ECO:0000256" key="11">
    <source>
        <dbReference type="SAM" id="MobiDB-lite"/>
    </source>
</evidence>
<evidence type="ECO:0000256" key="3">
    <source>
        <dbReference type="ARBA" id="ARBA00022670"/>
    </source>
</evidence>
<feature type="compositionally biased region" description="Low complexity" evidence="11">
    <location>
        <begin position="697"/>
        <end position="716"/>
    </location>
</feature>
<evidence type="ECO:0000256" key="10">
    <source>
        <dbReference type="PIRSR" id="PIRSR634016-4"/>
    </source>
</evidence>
<evidence type="ECO:0000256" key="2">
    <source>
        <dbReference type="ARBA" id="ARBA00022438"/>
    </source>
</evidence>
<comment type="cofactor">
    <cofactor evidence="9">
        <name>Zn(2+)</name>
        <dbReference type="ChEBI" id="CHEBI:29105"/>
    </cofactor>
    <text evidence="9">Binds 1 zinc ion per subunit.</text>
</comment>
<dbReference type="RefSeq" id="XP_067065026.1">
    <property type="nucleotide sequence ID" value="XM_067209566.1"/>
</dbReference>
<accession>A0A836H513</accession>
<feature type="domain" description="Peptidase M1 membrane alanine aminopeptidase" evidence="12">
    <location>
        <begin position="335"/>
        <end position="541"/>
    </location>
</feature>
<feature type="binding site" evidence="9">
    <location>
        <position position="409"/>
    </location>
    <ligand>
        <name>Zn(2+)</name>
        <dbReference type="ChEBI" id="CHEBI:29105"/>
        <note>catalytic</note>
    </ligand>
</feature>
<dbReference type="PANTHER" id="PTHR11533:SF299">
    <property type="entry name" value="AMINOPEPTIDASE"/>
    <property type="match status" value="1"/>
</dbReference>
<evidence type="ECO:0000256" key="6">
    <source>
        <dbReference type="ARBA" id="ARBA00022833"/>
    </source>
</evidence>
<evidence type="ECO:0000313" key="14">
    <source>
        <dbReference type="EMBL" id="KAG5484914.1"/>
    </source>
</evidence>
<dbReference type="InterPro" id="IPR050344">
    <property type="entry name" value="Peptidase_M1_aminopeptidases"/>
</dbReference>
<dbReference type="SUPFAM" id="SSF63737">
    <property type="entry name" value="Leukotriene A4 hydrolase N-terminal domain"/>
    <property type="match status" value="1"/>
</dbReference>
<reference evidence="15" key="2">
    <citation type="journal article" date="2021" name="Sci. Data">
        <title>Chromosome-scale genome sequencing, assembly and annotation of six genomes from subfamily Leishmaniinae.</title>
        <authorList>
            <person name="Almutairi H."/>
            <person name="Urbaniak M.D."/>
            <person name="Bates M.D."/>
            <person name="Jariyapan N."/>
            <person name="Kwakye-Nuako G."/>
            <person name="Thomaz Soccol V."/>
            <person name="Al-Salem W.S."/>
            <person name="Dillon R.J."/>
            <person name="Bates P.A."/>
            <person name="Gatherer D."/>
        </authorList>
    </citation>
    <scope>NUCLEOTIDE SEQUENCE [LARGE SCALE GENOMIC DNA]</scope>
</reference>
<feature type="region of interest" description="Disordered" evidence="11">
    <location>
        <begin position="96"/>
        <end position="116"/>
    </location>
</feature>
<dbReference type="Pfam" id="PF01433">
    <property type="entry name" value="Peptidase_M1"/>
    <property type="match status" value="1"/>
</dbReference>
<sequence>MAGLSPFAFPLHVPEQVLEALLSPAFRLPLHVLPQHYALEFQPDAQRHTFAGSVYITLRVIETPACALRYLILHALDLHIEASSIRIFVPSDPSRAFEAGPQPAHPSHHLGDEGARQRPFSTEMGSYVQCQGLDKVDVSETVLMAFGAPLPREVGDTFVLIIDRFDGVIATPPEIEGLFHSNAADAAVLSTHLEPTGARRLYPCFDEPAIQATFQLSVIAAAALTVLSNTEVEADMTLPELPYTVQARQDTREEAHNPRRETPASLTRAPPLPELLPSVPTWHCVRFCITPLLHTCIVGFHIGRFTLLEQRCRNSRVLCRVVLPHTEADSSGCFVLDLATKAVDFFEDFFSVSLPLQKLDVVGVETFSVLGMENWGMINLLMDYLVVTETTPLERRQRVTRLIGHEICHQWFGDWISIEWWNSLWLKEGTCRYLEYFFVNAVFPGWGLWNDFLCNIMNGALLADADPHETHPVDCCNPAPRRIYDSFDAISYGKGACVLRMLFSIIGVEWLKRATHLLMVRFAGRAINASDFVDCIADTAEEACSGEAQLRHVKAIDCCLRMIKAVSHPYLYINHRPGESYTITQYMPPSKQRGLLVEYLQQQRSKASAPVIDLLSTHVRASFEWTPETTLSRVAKSFSIPLRAVQWTPGGCDSAHLLFLEEAEHHFACPASASSQRAAGGDLLAPPGPAGVGAGAVPGAVASSPTQQAPSSSPPSGGAGGVWYFNRDGSGFFQCDYDAATWRRLFEFVAFFPEEDRMVITMHFINHSKVQLGRQPGDTGDRCTLFFEWLLRLTGTPGAMNSFLWELVTHALTTLVQLVQEYDCHSMVKAFVNSLYLPLQRRGELSFFAQEKTVAFQCSIHLSRQLVLRILQLLCLCDNPGVMEEAEEAAQWSMAALLSPSDSPRHTSGGLSSIAGDVDGGLVGGGVADQNIASASAGLGLPPASGVSTGSPLSTDVPTARCSGELLPSASTPATAAPKSSATNSFSCGSATFASSLVKGRSGPEASVLRSAAAAHLRFGPLRSSAPPTERDSDSSYPAGGASERSGAQSTSVQSSTSRRAGTFNVDDPTHTQAGSIALSHLVAQGRLEYWVAAAAVAVELLRLDRNELQSVSGMPVPVPRMSNASPEQRRSVLRLILPAVFALDQSAAFPLMAKVFHTVPFIESSTALRLFRNSRFFAHLLSSWRLTADRRTFDVLLRYGAEACGSGLIVAQLKMLAQGGSTVHSTTGVEQFKGVEFADSPPLRSSSSSEKLFKSSLPLLSSSSTPVSERSALRAQYPATAAALDCMESNCVWMDYCCSHYEQFLREQFQRNAWQAVCHGCSSSMPSSTPRVNVCVTQS</sequence>
<gene>
    <name evidence="14" type="ORF">LSCM4_07687</name>
</gene>